<feature type="transmembrane region" description="Helical" evidence="1">
    <location>
        <begin position="100"/>
        <end position="124"/>
    </location>
</feature>
<evidence type="ECO:0000313" key="2">
    <source>
        <dbReference type="EMBL" id="KAF4618070.1"/>
    </source>
</evidence>
<keyword evidence="1" id="KW-1133">Transmembrane helix</keyword>
<keyword evidence="1" id="KW-0472">Membrane</keyword>
<feature type="transmembrane region" description="Helical" evidence="1">
    <location>
        <begin position="26"/>
        <end position="47"/>
    </location>
</feature>
<organism evidence="2 3">
    <name type="scientific">Agrocybe pediades</name>
    <dbReference type="NCBI Taxonomy" id="84607"/>
    <lineage>
        <taxon>Eukaryota</taxon>
        <taxon>Fungi</taxon>
        <taxon>Dikarya</taxon>
        <taxon>Basidiomycota</taxon>
        <taxon>Agaricomycotina</taxon>
        <taxon>Agaricomycetes</taxon>
        <taxon>Agaricomycetidae</taxon>
        <taxon>Agaricales</taxon>
        <taxon>Agaricineae</taxon>
        <taxon>Strophariaceae</taxon>
        <taxon>Agrocybe</taxon>
    </lineage>
</organism>
<sequence length="317" mass="34026">MTSRNDFPTSVVQQKLLISADLHSALMQQFLTGVYTGLFAVTIFTCLQREVYTSSIKRIIIGSMASLYAMTALTCVTNWMDVTILLCDQSLTRLSTALASATFSVPPALSITGVLSQNIVLLLADGLMVRACALYCKETPITNRDEVWRCFHACGSSLRRSLVPIGLLVIETALVLGSSAFYILVNLGSGPWDPIFTCIVADYLGGAMAISVVATSLAATFLICRQIYTHTKTLPGSARSRYERVIDTLIQSCGMYSAAVIGLAVVQLLVASGPSTSFRLTVYAIENYVTSFGNIMAVGSLPNADDRATGNFVCSTS</sequence>
<gene>
    <name evidence="2" type="ORF">D9613_012650</name>
</gene>
<reference evidence="2 3" key="1">
    <citation type="submission" date="2019-12" db="EMBL/GenBank/DDBJ databases">
        <authorList>
            <person name="Floudas D."/>
            <person name="Bentzer J."/>
            <person name="Ahren D."/>
            <person name="Johansson T."/>
            <person name="Persson P."/>
            <person name="Tunlid A."/>
        </authorList>
    </citation>
    <scope>NUCLEOTIDE SEQUENCE [LARGE SCALE GENOMIC DNA]</scope>
    <source>
        <strain evidence="2 3">CBS 102.39</strain>
    </source>
</reference>
<feature type="transmembrane region" description="Helical" evidence="1">
    <location>
        <begin position="203"/>
        <end position="224"/>
    </location>
</feature>
<keyword evidence="1" id="KW-0812">Transmembrane</keyword>
<dbReference type="Proteomes" id="UP000521872">
    <property type="component" value="Unassembled WGS sequence"/>
</dbReference>
<proteinExistence type="predicted"/>
<protein>
    <submittedName>
        <fullName evidence="2">Uncharacterized protein</fullName>
    </submittedName>
</protein>
<dbReference type="AlphaFoldDB" id="A0A8H4QWP1"/>
<evidence type="ECO:0000313" key="3">
    <source>
        <dbReference type="Proteomes" id="UP000521872"/>
    </source>
</evidence>
<dbReference type="EMBL" id="JAACJL010000019">
    <property type="protein sequence ID" value="KAF4618070.1"/>
    <property type="molecule type" value="Genomic_DNA"/>
</dbReference>
<feature type="transmembrane region" description="Helical" evidence="1">
    <location>
        <begin position="162"/>
        <end position="183"/>
    </location>
</feature>
<accession>A0A8H4QWP1</accession>
<name>A0A8H4QWP1_9AGAR</name>
<feature type="transmembrane region" description="Helical" evidence="1">
    <location>
        <begin position="59"/>
        <end position="80"/>
    </location>
</feature>
<comment type="caution">
    <text evidence="2">The sequence shown here is derived from an EMBL/GenBank/DDBJ whole genome shotgun (WGS) entry which is preliminary data.</text>
</comment>
<feature type="transmembrane region" description="Helical" evidence="1">
    <location>
        <begin position="245"/>
        <end position="270"/>
    </location>
</feature>
<keyword evidence="3" id="KW-1185">Reference proteome</keyword>
<evidence type="ECO:0000256" key="1">
    <source>
        <dbReference type="SAM" id="Phobius"/>
    </source>
</evidence>